<feature type="transmembrane region" description="Helical" evidence="15">
    <location>
        <begin position="227"/>
        <end position="245"/>
    </location>
</feature>
<feature type="transmembrane region" description="Helical" evidence="15">
    <location>
        <begin position="105"/>
        <end position="122"/>
    </location>
</feature>
<feature type="transmembrane region" description="Helical" evidence="15">
    <location>
        <begin position="134"/>
        <end position="159"/>
    </location>
</feature>
<keyword evidence="11" id="KW-0862">Zinc</keyword>
<dbReference type="PANTHER" id="PTHR22763">
    <property type="entry name" value="RING ZINC FINGER PROTEIN"/>
    <property type="match status" value="1"/>
</dbReference>
<comment type="pathway">
    <text evidence="3">Protein modification; protein ubiquitination.</text>
</comment>
<comment type="caution">
    <text evidence="17">The sequence shown here is derived from an EMBL/GenBank/DDBJ whole genome shotgun (WGS) entry which is preliminary data.</text>
</comment>
<evidence type="ECO:0000256" key="9">
    <source>
        <dbReference type="ARBA" id="ARBA00022771"/>
    </source>
</evidence>
<dbReference type="InterPro" id="IPR001841">
    <property type="entry name" value="Znf_RING"/>
</dbReference>
<dbReference type="InterPro" id="IPR050731">
    <property type="entry name" value="HRD1_E3_ubiq-ligases"/>
</dbReference>
<evidence type="ECO:0000313" key="17">
    <source>
        <dbReference type="EMBL" id="CAD8105155.1"/>
    </source>
</evidence>
<comment type="subcellular location">
    <subcellularLocation>
        <location evidence="2">Endomembrane system</location>
        <topology evidence="2">Multi-pass membrane protein</topology>
    </subcellularLocation>
</comment>
<feature type="domain" description="RING-type" evidence="16">
    <location>
        <begin position="312"/>
        <end position="366"/>
    </location>
</feature>
<dbReference type="GO" id="GO:0012505">
    <property type="term" value="C:endomembrane system"/>
    <property type="evidence" value="ECO:0007669"/>
    <property type="project" value="UniProtKB-SubCell"/>
</dbReference>
<dbReference type="GO" id="GO:0043161">
    <property type="term" value="P:proteasome-mediated ubiquitin-dependent protein catabolic process"/>
    <property type="evidence" value="ECO:0007669"/>
    <property type="project" value="TreeGrafter"/>
</dbReference>
<evidence type="ECO:0000256" key="1">
    <source>
        <dbReference type="ARBA" id="ARBA00000900"/>
    </source>
</evidence>
<evidence type="ECO:0000313" key="18">
    <source>
        <dbReference type="Proteomes" id="UP000688137"/>
    </source>
</evidence>
<dbReference type="Pfam" id="PF11145">
    <property type="entry name" value="DUF2921"/>
    <property type="match status" value="1"/>
</dbReference>
<keyword evidence="7" id="KW-0479">Metal-binding</keyword>
<keyword evidence="5" id="KW-0808">Transferase</keyword>
<keyword evidence="10" id="KW-0833">Ubl conjugation pathway</keyword>
<dbReference type="PROSITE" id="PS50089">
    <property type="entry name" value="ZF_RING_2"/>
    <property type="match status" value="1"/>
</dbReference>
<dbReference type="OMA" id="QINSEYQ"/>
<keyword evidence="6 15" id="KW-0812">Transmembrane</keyword>
<evidence type="ECO:0000256" key="10">
    <source>
        <dbReference type="ARBA" id="ARBA00022786"/>
    </source>
</evidence>
<accession>A0A8S1PPR0</accession>
<feature type="transmembrane region" description="Helical" evidence="15">
    <location>
        <begin position="257"/>
        <end position="278"/>
    </location>
</feature>
<keyword evidence="12 15" id="KW-1133">Transmembrane helix</keyword>
<evidence type="ECO:0000256" key="6">
    <source>
        <dbReference type="ARBA" id="ARBA00022692"/>
    </source>
</evidence>
<evidence type="ECO:0000256" key="5">
    <source>
        <dbReference type="ARBA" id="ARBA00022679"/>
    </source>
</evidence>
<feature type="transmembrane region" description="Helical" evidence="15">
    <location>
        <begin position="171"/>
        <end position="190"/>
    </location>
</feature>
<dbReference type="AlphaFoldDB" id="A0A8S1PPR0"/>
<evidence type="ECO:0000256" key="11">
    <source>
        <dbReference type="ARBA" id="ARBA00022833"/>
    </source>
</evidence>
<evidence type="ECO:0000256" key="8">
    <source>
        <dbReference type="ARBA" id="ARBA00022729"/>
    </source>
</evidence>
<dbReference type="Proteomes" id="UP000688137">
    <property type="component" value="Unassembled WGS sequence"/>
</dbReference>
<organism evidence="17 18">
    <name type="scientific">Paramecium primaurelia</name>
    <dbReference type="NCBI Taxonomy" id="5886"/>
    <lineage>
        <taxon>Eukaryota</taxon>
        <taxon>Sar</taxon>
        <taxon>Alveolata</taxon>
        <taxon>Ciliophora</taxon>
        <taxon>Intramacronucleata</taxon>
        <taxon>Oligohymenophorea</taxon>
        <taxon>Peniculida</taxon>
        <taxon>Parameciidae</taxon>
        <taxon>Paramecium</taxon>
    </lineage>
</organism>
<dbReference type="SMART" id="SM00184">
    <property type="entry name" value="RING"/>
    <property type="match status" value="1"/>
</dbReference>
<evidence type="ECO:0000256" key="2">
    <source>
        <dbReference type="ARBA" id="ARBA00004127"/>
    </source>
</evidence>
<dbReference type="EMBL" id="CAJJDM010000129">
    <property type="protein sequence ID" value="CAD8105155.1"/>
    <property type="molecule type" value="Genomic_DNA"/>
</dbReference>
<evidence type="ECO:0000256" key="12">
    <source>
        <dbReference type="ARBA" id="ARBA00022989"/>
    </source>
</evidence>
<evidence type="ECO:0000256" key="14">
    <source>
        <dbReference type="PROSITE-ProRule" id="PRU00175"/>
    </source>
</evidence>
<evidence type="ECO:0000256" key="15">
    <source>
        <dbReference type="SAM" id="Phobius"/>
    </source>
</evidence>
<name>A0A8S1PPR0_PARPR</name>
<dbReference type="EC" id="2.3.2.27" evidence="4"/>
<evidence type="ECO:0000256" key="4">
    <source>
        <dbReference type="ARBA" id="ARBA00012483"/>
    </source>
</evidence>
<evidence type="ECO:0000256" key="13">
    <source>
        <dbReference type="ARBA" id="ARBA00023136"/>
    </source>
</evidence>
<keyword evidence="13 15" id="KW-0472">Membrane</keyword>
<reference evidence="17" key="1">
    <citation type="submission" date="2021-01" db="EMBL/GenBank/DDBJ databases">
        <authorList>
            <consortium name="Genoscope - CEA"/>
            <person name="William W."/>
        </authorList>
    </citation>
    <scope>NUCLEOTIDE SEQUENCE</scope>
</reference>
<dbReference type="PANTHER" id="PTHR22763:SF185">
    <property type="entry name" value="E3 UBIQUITIN-PROTEIN LIGASE RHF2A"/>
    <property type="match status" value="1"/>
</dbReference>
<keyword evidence="8" id="KW-0732">Signal</keyword>
<comment type="catalytic activity">
    <reaction evidence="1">
        <text>S-ubiquitinyl-[E2 ubiquitin-conjugating enzyme]-L-cysteine + [acceptor protein]-L-lysine = [E2 ubiquitin-conjugating enzyme]-L-cysteine + N(6)-ubiquitinyl-[acceptor protein]-L-lysine.</text>
        <dbReference type="EC" id="2.3.2.27"/>
    </reaction>
</comment>
<dbReference type="InterPro" id="IPR021319">
    <property type="entry name" value="DUF2921"/>
</dbReference>
<protein>
    <recommendedName>
        <fullName evidence="4">RING-type E3 ubiquitin transferase</fullName>
        <ecNumber evidence="4">2.3.2.27</ecNumber>
    </recommendedName>
</protein>
<proteinExistence type="predicted"/>
<evidence type="ECO:0000259" key="16">
    <source>
        <dbReference type="PROSITE" id="PS50089"/>
    </source>
</evidence>
<evidence type="ECO:0000256" key="3">
    <source>
        <dbReference type="ARBA" id="ARBA00004906"/>
    </source>
</evidence>
<sequence length="375" mass="44707">MKNKSSDNLKLLIQTKKHCHGMEKQILWLSKISCEVEYTIQLNYHQYEADQKKIDFTLKLQNEKSYDKKCEIQINSEYQNYLSSIQEQILLQIERDYENSIAQRISILCLGFVSIFNSFIAFENIRLPYTGDYFEYVILLAFFFFCLIFSINVSLFWVISRKRVQSQNLSLIKFFIKYVLIYCISFYNLFDLLQKYKQQNSFLLMIGFFMTPQIIHNIRLGTNPKFIPEYIFGLLSINIAAPVYFKGFTFNFGTSKLQLEFCICWVLIYLVQIFILYIQYKKGPRKIIPRCLLPKQYNYYQDYRPQQLEEACTICLLHLMIEPDQQEQDLDRLQFSRKLMITPCGHIFHPSCLQSRMEIKLFCPTCGNAIPPFYE</sequence>
<dbReference type="GO" id="GO:0008270">
    <property type="term" value="F:zinc ion binding"/>
    <property type="evidence" value="ECO:0007669"/>
    <property type="project" value="UniProtKB-KW"/>
</dbReference>
<gene>
    <name evidence="17" type="ORF">PPRIM_AZ9-3.1.T1260082</name>
</gene>
<dbReference type="GO" id="GO:0061630">
    <property type="term" value="F:ubiquitin protein ligase activity"/>
    <property type="evidence" value="ECO:0007669"/>
    <property type="project" value="UniProtKB-EC"/>
</dbReference>
<keyword evidence="9 14" id="KW-0863">Zinc-finger</keyword>
<keyword evidence="18" id="KW-1185">Reference proteome</keyword>
<evidence type="ECO:0000256" key="7">
    <source>
        <dbReference type="ARBA" id="ARBA00022723"/>
    </source>
</evidence>